<evidence type="ECO:0000256" key="5">
    <source>
        <dbReference type="ARBA" id="ARBA00022705"/>
    </source>
</evidence>
<evidence type="ECO:0000313" key="15">
    <source>
        <dbReference type="EMBL" id="PMC58796.1"/>
    </source>
</evidence>
<dbReference type="AlphaFoldDB" id="A0A2N6SP32"/>
<dbReference type="GO" id="GO:0000731">
    <property type="term" value="P:DNA synthesis involved in DNA repair"/>
    <property type="evidence" value="ECO:0007669"/>
    <property type="project" value="TreeGrafter"/>
</dbReference>
<feature type="domain" description="RecF/RecN/SMC N-terminal" evidence="14">
    <location>
        <begin position="3"/>
        <end position="367"/>
    </location>
</feature>
<dbReference type="PANTHER" id="PTHR32182:SF0">
    <property type="entry name" value="DNA REPLICATION AND REPAIR PROTEIN RECF"/>
    <property type="match status" value="1"/>
</dbReference>
<organism evidence="15 16">
    <name type="scientific">Dolosicoccus paucivorans</name>
    <dbReference type="NCBI Taxonomy" id="84521"/>
    <lineage>
        <taxon>Bacteria</taxon>
        <taxon>Bacillati</taxon>
        <taxon>Bacillota</taxon>
        <taxon>Bacilli</taxon>
        <taxon>Lactobacillales</taxon>
        <taxon>Aerococcaceae</taxon>
        <taxon>Dolosicoccus</taxon>
    </lineage>
</organism>
<keyword evidence="10 12" id="KW-0234">DNA repair</keyword>
<dbReference type="HAMAP" id="MF_00365">
    <property type="entry name" value="RecF"/>
    <property type="match status" value="1"/>
</dbReference>
<comment type="similarity">
    <text evidence="2 12 13">Belongs to the RecF family.</text>
</comment>
<keyword evidence="9 12" id="KW-0238">DNA-binding</keyword>
<keyword evidence="5 12" id="KW-0235">DNA replication</keyword>
<dbReference type="InterPro" id="IPR003395">
    <property type="entry name" value="RecF/RecN/SMC_N"/>
</dbReference>
<keyword evidence="6 12" id="KW-0547">Nucleotide-binding</keyword>
<comment type="function">
    <text evidence="12 13">The RecF protein is involved in DNA metabolism; it is required for DNA replication and normal SOS inducibility. RecF binds preferentially to single-stranded, linear DNA. It also seems to bind ATP.</text>
</comment>
<dbReference type="RefSeq" id="WP_102227489.1">
    <property type="nucleotide sequence ID" value="NZ_PNFY01000006.1"/>
</dbReference>
<dbReference type="GO" id="GO:0003697">
    <property type="term" value="F:single-stranded DNA binding"/>
    <property type="evidence" value="ECO:0007669"/>
    <property type="project" value="UniProtKB-UniRule"/>
</dbReference>
<dbReference type="GO" id="GO:0006302">
    <property type="term" value="P:double-strand break repair"/>
    <property type="evidence" value="ECO:0007669"/>
    <property type="project" value="TreeGrafter"/>
</dbReference>
<evidence type="ECO:0000259" key="14">
    <source>
        <dbReference type="Pfam" id="PF02463"/>
    </source>
</evidence>
<reference evidence="15 16" key="1">
    <citation type="submission" date="2017-09" db="EMBL/GenBank/DDBJ databases">
        <title>Bacterial strain isolated from the female urinary microbiota.</title>
        <authorList>
            <person name="Thomas-White K."/>
            <person name="Kumar N."/>
            <person name="Forster S."/>
            <person name="Putonti C."/>
            <person name="Lawley T."/>
            <person name="Wolfe A.J."/>
        </authorList>
    </citation>
    <scope>NUCLEOTIDE SEQUENCE [LARGE SCALE GENOMIC DNA]</scope>
    <source>
        <strain evidence="15 16">UMB0852</strain>
    </source>
</reference>
<dbReference type="GO" id="GO:0006260">
    <property type="term" value="P:DNA replication"/>
    <property type="evidence" value="ECO:0007669"/>
    <property type="project" value="UniProtKB-UniRule"/>
</dbReference>
<evidence type="ECO:0000313" key="16">
    <source>
        <dbReference type="Proteomes" id="UP000235682"/>
    </source>
</evidence>
<feature type="binding site" evidence="12">
    <location>
        <begin position="30"/>
        <end position="37"/>
    </location>
    <ligand>
        <name>ATP</name>
        <dbReference type="ChEBI" id="CHEBI:30616"/>
    </ligand>
</feature>
<evidence type="ECO:0000256" key="9">
    <source>
        <dbReference type="ARBA" id="ARBA00023125"/>
    </source>
</evidence>
<dbReference type="GO" id="GO:0009432">
    <property type="term" value="P:SOS response"/>
    <property type="evidence" value="ECO:0007669"/>
    <property type="project" value="UniProtKB-UniRule"/>
</dbReference>
<evidence type="ECO:0000256" key="12">
    <source>
        <dbReference type="HAMAP-Rule" id="MF_00365"/>
    </source>
</evidence>
<keyword evidence="7 12" id="KW-0227">DNA damage</keyword>
<evidence type="ECO:0000256" key="6">
    <source>
        <dbReference type="ARBA" id="ARBA00022741"/>
    </source>
</evidence>
<dbReference type="InterPro" id="IPR027417">
    <property type="entry name" value="P-loop_NTPase"/>
</dbReference>
<evidence type="ECO:0000256" key="3">
    <source>
        <dbReference type="ARBA" id="ARBA00020170"/>
    </source>
</evidence>
<evidence type="ECO:0000256" key="8">
    <source>
        <dbReference type="ARBA" id="ARBA00022840"/>
    </source>
</evidence>
<dbReference type="PROSITE" id="PS00618">
    <property type="entry name" value="RECF_2"/>
    <property type="match status" value="1"/>
</dbReference>
<dbReference type="InterPro" id="IPR018078">
    <property type="entry name" value="DNA-binding_RecF_CS"/>
</dbReference>
<dbReference type="PANTHER" id="PTHR32182">
    <property type="entry name" value="DNA REPLICATION AND REPAIR PROTEIN RECF"/>
    <property type="match status" value="1"/>
</dbReference>
<dbReference type="InterPro" id="IPR001238">
    <property type="entry name" value="DNA-binding_RecF"/>
</dbReference>
<keyword evidence="8 12" id="KW-0067">ATP-binding</keyword>
<keyword evidence="11 12" id="KW-0742">SOS response</keyword>
<dbReference type="Pfam" id="PF02463">
    <property type="entry name" value="SMC_N"/>
    <property type="match status" value="1"/>
</dbReference>
<proteinExistence type="inferred from homology"/>
<sequence length="372" mass="43343">MKLKRLQLKHFRNYDSLDLTFDKNLTIFAGENAQGKTNILEAIFLLSLTKSHRTNQDSDMIQEDQSAAVIQGDVTLNHYDLPLELILTRKGKVAKVNHLEQQKLSHFVGKLNVILFAPEDLQLIKGSPSLRRKFMDSELGQSYPVYLNELSQYQKILRQRNHYLKQYGKNSGFDSVYFEILTEQLVDKAVIIIQYRLEFIQTLQQIVEPIHYQLSNQRDHLLLEYKSSTSQIDYTNNQTIRDQLLNELNRVYEREKLQGNTLVGPHRDELDISINDKKAQLFASQGQQRTAILSIKLAEIDWMYQITNEYPLLLLDDVLSELDDERQRILMEYIEQKTQTFLTTAAVKDMTNNHLKDAQVYIVKDGTVSKDM</sequence>
<evidence type="ECO:0000256" key="2">
    <source>
        <dbReference type="ARBA" id="ARBA00008016"/>
    </source>
</evidence>
<protein>
    <recommendedName>
        <fullName evidence="3 12">DNA replication and repair protein RecF</fullName>
    </recommendedName>
</protein>
<dbReference type="CDD" id="cd03242">
    <property type="entry name" value="ABC_RecF"/>
    <property type="match status" value="1"/>
</dbReference>
<evidence type="ECO:0000256" key="11">
    <source>
        <dbReference type="ARBA" id="ARBA00023236"/>
    </source>
</evidence>
<evidence type="ECO:0000256" key="1">
    <source>
        <dbReference type="ARBA" id="ARBA00004496"/>
    </source>
</evidence>
<comment type="caution">
    <text evidence="15">The sequence shown here is derived from an EMBL/GenBank/DDBJ whole genome shotgun (WGS) entry which is preliminary data.</text>
</comment>
<dbReference type="Gene3D" id="3.40.50.300">
    <property type="entry name" value="P-loop containing nucleotide triphosphate hydrolases"/>
    <property type="match status" value="1"/>
</dbReference>
<name>A0A2N6SP32_9LACT</name>
<dbReference type="OrthoDB" id="9803889at2"/>
<dbReference type="STRING" id="84521.SAMN04487994_100936"/>
<dbReference type="Proteomes" id="UP000235682">
    <property type="component" value="Unassembled WGS sequence"/>
</dbReference>
<dbReference type="PROSITE" id="PS00617">
    <property type="entry name" value="RECF_1"/>
    <property type="match status" value="1"/>
</dbReference>
<keyword evidence="16" id="KW-1185">Reference proteome</keyword>
<dbReference type="EMBL" id="PNHE01000006">
    <property type="protein sequence ID" value="PMC58796.1"/>
    <property type="molecule type" value="Genomic_DNA"/>
</dbReference>
<evidence type="ECO:0000256" key="7">
    <source>
        <dbReference type="ARBA" id="ARBA00022763"/>
    </source>
</evidence>
<gene>
    <name evidence="12" type="primary">recF</name>
    <name evidence="15" type="ORF">CJ205_02435</name>
</gene>
<dbReference type="Gene3D" id="1.20.1050.90">
    <property type="entry name" value="RecF/RecN/SMC, N-terminal domain"/>
    <property type="match status" value="1"/>
</dbReference>
<accession>A0A2N6SP32</accession>
<dbReference type="SUPFAM" id="SSF52540">
    <property type="entry name" value="P-loop containing nucleoside triphosphate hydrolases"/>
    <property type="match status" value="1"/>
</dbReference>
<dbReference type="GO" id="GO:0005524">
    <property type="term" value="F:ATP binding"/>
    <property type="evidence" value="ECO:0007669"/>
    <property type="project" value="UniProtKB-UniRule"/>
</dbReference>
<keyword evidence="4 12" id="KW-0963">Cytoplasm</keyword>
<evidence type="ECO:0000256" key="13">
    <source>
        <dbReference type="RuleBase" id="RU000578"/>
    </source>
</evidence>
<evidence type="ECO:0000256" key="4">
    <source>
        <dbReference type="ARBA" id="ARBA00022490"/>
    </source>
</evidence>
<evidence type="ECO:0000256" key="10">
    <source>
        <dbReference type="ARBA" id="ARBA00023204"/>
    </source>
</evidence>
<dbReference type="GO" id="GO:0005737">
    <property type="term" value="C:cytoplasm"/>
    <property type="evidence" value="ECO:0007669"/>
    <property type="project" value="UniProtKB-SubCell"/>
</dbReference>
<dbReference type="InterPro" id="IPR042174">
    <property type="entry name" value="RecF_2"/>
</dbReference>
<dbReference type="NCBIfam" id="TIGR00611">
    <property type="entry name" value="recf"/>
    <property type="match status" value="1"/>
</dbReference>
<comment type="subcellular location">
    <subcellularLocation>
        <location evidence="1 12 13">Cytoplasm</location>
    </subcellularLocation>
</comment>